<dbReference type="InterPro" id="IPR002048">
    <property type="entry name" value="EF_hand_dom"/>
</dbReference>
<dbReference type="CDD" id="cd00051">
    <property type="entry name" value="EFh"/>
    <property type="match status" value="2"/>
</dbReference>
<dbReference type="PANTHER" id="PTHR20875">
    <property type="entry name" value="EF-HAND CALCIUM-BINDING DOMAIN-CONTAINING PROTEIN 6-RELATED"/>
    <property type="match status" value="1"/>
</dbReference>
<dbReference type="Pfam" id="PF08976">
    <property type="entry name" value="EF-hand_11"/>
    <property type="match status" value="1"/>
</dbReference>
<feature type="region of interest" description="Disordered" evidence="4">
    <location>
        <begin position="1"/>
        <end position="39"/>
    </location>
</feature>
<evidence type="ECO:0000313" key="7">
    <source>
        <dbReference type="Proteomes" id="UP000230750"/>
    </source>
</evidence>
<dbReference type="InterPro" id="IPR015070">
    <property type="entry name" value="EF_hand_DJBP"/>
</dbReference>
<feature type="domain" description="EF-hand" evidence="5">
    <location>
        <begin position="803"/>
        <end position="838"/>
    </location>
</feature>
<feature type="region of interest" description="Disordered" evidence="4">
    <location>
        <begin position="286"/>
        <end position="322"/>
    </location>
</feature>
<dbReference type="SUPFAM" id="SSF47473">
    <property type="entry name" value="EF-hand"/>
    <property type="match status" value="4"/>
</dbReference>
<feature type="compositionally biased region" description="Polar residues" evidence="4">
    <location>
        <begin position="1"/>
        <end position="18"/>
    </location>
</feature>
<dbReference type="PANTHER" id="PTHR20875:SF5">
    <property type="entry name" value="EF-HAND DOMAIN-CONTAINING PROTEIN"/>
    <property type="match status" value="1"/>
</dbReference>
<protein>
    <submittedName>
        <fullName evidence="6">Putative EF-hand calcium-binding domain-containing protein 6-like</fullName>
    </submittedName>
</protein>
<evidence type="ECO:0000256" key="1">
    <source>
        <dbReference type="ARBA" id="ARBA00022553"/>
    </source>
</evidence>
<comment type="caution">
    <text evidence="6">The sequence shown here is derived from an EMBL/GenBank/DDBJ whole genome shotgun (WGS) entry which is preliminary data.</text>
</comment>
<feature type="domain" description="EF-hand" evidence="5">
    <location>
        <begin position="687"/>
        <end position="722"/>
    </location>
</feature>
<dbReference type="InterPro" id="IPR018247">
    <property type="entry name" value="EF_Hand_1_Ca_BS"/>
</dbReference>
<keyword evidence="3" id="KW-0106">Calcium</keyword>
<name>A0A2G8KPB7_STIJA</name>
<dbReference type="EMBL" id="MRZV01000446">
    <property type="protein sequence ID" value="PIK49807.1"/>
    <property type="molecule type" value="Genomic_DNA"/>
</dbReference>
<sequence length="872" mass="100786">MSQILTSRPASQIGSVSRQPGVPNLPEIQHPLSRLGNPDKLNSIPEGVEVIHSTDGSKAKLPIFGARADIVSRAESRISMVSRSQSRPSTQSRLEVDELEMLIKERIKKNYFELRKLFLANDPEGRGNVTRDALARIVISFLGKFVSLKQFNLLMNRLHFGERQVISLEEFYAAFRSQEKDGMPEWMDPVNRENDKVTMTASQVHLQLKEKAKERFVDLAGMIPQINPGGTGRILKPEFRNTLNKMLFFMDEHEFDKLWSKYDQDGHGVVNGERFLNKLGISLREGSVQPGKRSAEAIRSPNGSPREKQSPRRSLKQSEMERTKSLDVERWLKDKFREGCKNMKKEFETLDNERKGMVAADKFLFVLDKFGLKLENKQLESFLTRCNMTMRPGGKVSYREFLQRFQDRSTSGMPNKILADPKHRYNNKEGNPTADQGSISGVEATLVNLFQSEYLSLLGVFQKIDKFGERVISQEEFRAAMESQFNLNLSDIEFEQFMDSVPLDDEGKVQYQDFMSQFDARPAPSLFDAKSLYNPSRPEEDMFVDEPMDFQEFKKNRTSAEILQIMKQIVVNRAAELETCFHEIDENNSSKLSQETMFQLFRRLNVRPEISRGEIRRVWGSFITTHNGFLNFQEFIRFFGYSVRSAAFPNAKLSPPKRGDSDFLIRSRKLNCAADMLEDNLRSKVDYRWDDLRREFLELDKFGTGFISQEEYREVLQELCVHLNYYELEMLCKKFDTNNDGRYGLLRGVPEAVCSEKTDLQIWKQHAGFVDAPQSEIPIAPIVDEPHKGLNGLTARLRQRLVGDWRNLRRAFKKLDPDNTGYLSLQEFRQVLALCNLILTEDEVYHVMSEFDEKMEDKISYKKFLSETFSQG</sequence>
<organism evidence="6 7">
    <name type="scientific">Stichopus japonicus</name>
    <name type="common">Sea cucumber</name>
    <dbReference type="NCBI Taxonomy" id="307972"/>
    <lineage>
        <taxon>Eukaryota</taxon>
        <taxon>Metazoa</taxon>
        <taxon>Echinodermata</taxon>
        <taxon>Eleutherozoa</taxon>
        <taxon>Echinozoa</taxon>
        <taxon>Holothuroidea</taxon>
        <taxon>Aspidochirotacea</taxon>
        <taxon>Aspidochirotida</taxon>
        <taxon>Stichopodidae</taxon>
        <taxon>Apostichopus</taxon>
    </lineage>
</organism>
<dbReference type="STRING" id="307972.A0A2G8KPB7"/>
<evidence type="ECO:0000256" key="3">
    <source>
        <dbReference type="ARBA" id="ARBA00022837"/>
    </source>
</evidence>
<dbReference type="GO" id="GO:0005509">
    <property type="term" value="F:calcium ion binding"/>
    <property type="evidence" value="ECO:0007669"/>
    <property type="project" value="InterPro"/>
</dbReference>
<reference evidence="6 7" key="1">
    <citation type="journal article" date="2017" name="PLoS Biol.">
        <title>The sea cucumber genome provides insights into morphological evolution and visceral regeneration.</title>
        <authorList>
            <person name="Zhang X."/>
            <person name="Sun L."/>
            <person name="Yuan J."/>
            <person name="Sun Y."/>
            <person name="Gao Y."/>
            <person name="Zhang L."/>
            <person name="Li S."/>
            <person name="Dai H."/>
            <person name="Hamel J.F."/>
            <person name="Liu C."/>
            <person name="Yu Y."/>
            <person name="Liu S."/>
            <person name="Lin W."/>
            <person name="Guo K."/>
            <person name="Jin S."/>
            <person name="Xu P."/>
            <person name="Storey K.B."/>
            <person name="Huan P."/>
            <person name="Zhang T."/>
            <person name="Zhou Y."/>
            <person name="Zhang J."/>
            <person name="Lin C."/>
            <person name="Li X."/>
            <person name="Xing L."/>
            <person name="Huo D."/>
            <person name="Sun M."/>
            <person name="Wang L."/>
            <person name="Mercier A."/>
            <person name="Li F."/>
            <person name="Yang H."/>
            <person name="Xiang J."/>
        </authorList>
    </citation>
    <scope>NUCLEOTIDE SEQUENCE [LARGE SCALE GENOMIC DNA]</scope>
    <source>
        <strain evidence="6">Shaxun</strain>
        <tissue evidence="6">Muscle</tissue>
    </source>
</reference>
<feature type="domain" description="EF-hand" evidence="5">
    <location>
        <begin position="250"/>
        <end position="285"/>
    </location>
</feature>
<evidence type="ECO:0000259" key="5">
    <source>
        <dbReference type="PROSITE" id="PS50222"/>
    </source>
</evidence>
<dbReference type="AlphaFoldDB" id="A0A2G8KPB7"/>
<dbReference type="SMART" id="SM00054">
    <property type="entry name" value="EFh"/>
    <property type="match status" value="7"/>
</dbReference>
<evidence type="ECO:0000256" key="2">
    <source>
        <dbReference type="ARBA" id="ARBA00022737"/>
    </source>
</evidence>
<dbReference type="Gene3D" id="1.10.238.10">
    <property type="entry name" value="EF-hand"/>
    <property type="match status" value="7"/>
</dbReference>
<keyword evidence="7" id="KW-1185">Reference proteome</keyword>
<keyword evidence="2" id="KW-0677">Repeat</keyword>
<keyword evidence="1" id="KW-0597">Phosphoprotein</keyword>
<evidence type="ECO:0000256" key="4">
    <source>
        <dbReference type="SAM" id="MobiDB-lite"/>
    </source>
</evidence>
<proteinExistence type="predicted"/>
<accession>A0A2G8KPB7</accession>
<gene>
    <name evidence="6" type="ORF">BSL78_13309</name>
</gene>
<dbReference type="PROSITE" id="PS00018">
    <property type="entry name" value="EF_HAND_1"/>
    <property type="match status" value="1"/>
</dbReference>
<dbReference type="OrthoDB" id="26525at2759"/>
<dbReference type="Pfam" id="PF13499">
    <property type="entry name" value="EF-hand_7"/>
    <property type="match status" value="2"/>
</dbReference>
<dbReference type="Proteomes" id="UP000230750">
    <property type="component" value="Unassembled WGS sequence"/>
</dbReference>
<dbReference type="PROSITE" id="PS50222">
    <property type="entry name" value="EF_HAND_2"/>
    <property type="match status" value="4"/>
</dbReference>
<dbReference type="InterPro" id="IPR052603">
    <property type="entry name" value="EFCB6"/>
</dbReference>
<feature type="compositionally biased region" description="Basic and acidic residues" evidence="4">
    <location>
        <begin position="305"/>
        <end position="322"/>
    </location>
</feature>
<dbReference type="InterPro" id="IPR011992">
    <property type="entry name" value="EF-hand-dom_pair"/>
</dbReference>
<feature type="domain" description="EF-hand" evidence="5">
    <location>
        <begin position="572"/>
        <end position="607"/>
    </location>
</feature>
<evidence type="ECO:0000313" key="6">
    <source>
        <dbReference type="EMBL" id="PIK49807.1"/>
    </source>
</evidence>